<dbReference type="PROSITE" id="PS50893">
    <property type="entry name" value="ABC_TRANSPORTER_2"/>
    <property type="match status" value="2"/>
</dbReference>
<dbReference type="GO" id="GO:0015749">
    <property type="term" value="P:monosaccharide transmembrane transport"/>
    <property type="evidence" value="ECO:0007669"/>
    <property type="project" value="UniProtKB-ARBA"/>
</dbReference>
<evidence type="ECO:0000313" key="13">
    <source>
        <dbReference type="Proteomes" id="UP000597444"/>
    </source>
</evidence>
<protein>
    <submittedName>
        <fullName evidence="12">Ribose import ATP-binding protein RbsA 1</fullName>
    </submittedName>
</protein>
<dbReference type="Proteomes" id="UP000597444">
    <property type="component" value="Unassembled WGS sequence"/>
</dbReference>
<dbReference type="InterPro" id="IPR050107">
    <property type="entry name" value="ABC_carbohydrate_import_ATPase"/>
</dbReference>
<dbReference type="InterPro" id="IPR003593">
    <property type="entry name" value="AAA+_ATPase"/>
</dbReference>
<dbReference type="GO" id="GO:0005886">
    <property type="term" value="C:plasma membrane"/>
    <property type="evidence" value="ECO:0007669"/>
    <property type="project" value="UniProtKB-SubCell"/>
</dbReference>
<evidence type="ECO:0000256" key="5">
    <source>
        <dbReference type="ARBA" id="ARBA00022597"/>
    </source>
</evidence>
<dbReference type="PANTHER" id="PTHR43790">
    <property type="entry name" value="CARBOHYDRATE TRANSPORT ATP-BINDING PROTEIN MG119-RELATED"/>
    <property type="match status" value="1"/>
</dbReference>
<dbReference type="Pfam" id="PF00005">
    <property type="entry name" value="ABC_tran"/>
    <property type="match status" value="2"/>
</dbReference>
<gene>
    <name evidence="12" type="primary">rbsA1</name>
    <name evidence="12" type="ORF">KSF_076820</name>
</gene>
<evidence type="ECO:0000256" key="2">
    <source>
        <dbReference type="ARBA" id="ARBA00004533"/>
    </source>
</evidence>
<dbReference type="CDD" id="cd03216">
    <property type="entry name" value="ABC_Carb_Monos_I"/>
    <property type="match status" value="1"/>
</dbReference>
<dbReference type="EMBL" id="BNJK01000002">
    <property type="protein sequence ID" value="GHO97634.1"/>
    <property type="molecule type" value="Genomic_DNA"/>
</dbReference>
<evidence type="ECO:0000256" key="1">
    <source>
        <dbReference type="ARBA" id="ARBA00004202"/>
    </source>
</evidence>
<keyword evidence="13" id="KW-1185">Reference proteome</keyword>
<dbReference type="SUPFAM" id="SSF52540">
    <property type="entry name" value="P-loop containing nucleoside triphosphate hydrolases"/>
    <property type="match status" value="2"/>
</dbReference>
<dbReference type="Gene3D" id="3.40.50.300">
    <property type="entry name" value="P-loop containing nucleotide triphosphate hydrolases"/>
    <property type="match status" value="2"/>
</dbReference>
<accession>A0A8J3IL73</accession>
<keyword evidence="5" id="KW-0762">Sugar transport</keyword>
<dbReference type="PROSITE" id="PS00211">
    <property type="entry name" value="ABC_TRANSPORTER_1"/>
    <property type="match status" value="1"/>
</dbReference>
<dbReference type="InterPro" id="IPR017871">
    <property type="entry name" value="ABC_transporter-like_CS"/>
</dbReference>
<name>A0A8J3IL73_9CHLR</name>
<feature type="domain" description="ABC transporter" evidence="11">
    <location>
        <begin position="255"/>
        <end position="499"/>
    </location>
</feature>
<keyword evidence="3" id="KW-0813">Transport</keyword>
<comment type="subcellular location">
    <subcellularLocation>
        <location evidence="2">Cell inner membrane</location>
    </subcellularLocation>
    <subcellularLocation>
        <location evidence="1">Cell membrane</location>
        <topology evidence="1">Peripheral membrane protein</topology>
    </subcellularLocation>
</comment>
<keyword evidence="8 12" id="KW-0067">ATP-binding</keyword>
<dbReference type="SMART" id="SM00382">
    <property type="entry name" value="AAA"/>
    <property type="match status" value="2"/>
</dbReference>
<dbReference type="InterPro" id="IPR003439">
    <property type="entry name" value="ABC_transporter-like_ATP-bd"/>
</dbReference>
<dbReference type="GO" id="GO:0005524">
    <property type="term" value="F:ATP binding"/>
    <property type="evidence" value="ECO:0007669"/>
    <property type="project" value="UniProtKB-KW"/>
</dbReference>
<dbReference type="FunFam" id="3.40.50.300:FF:000126">
    <property type="entry name" value="Galactose/methyl galactoside import ATP-binding protein MglA"/>
    <property type="match status" value="1"/>
</dbReference>
<dbReference type="RefSeq" id="WP_220208414.1">
    <property type="nucleotide sequence ID" value="NZ_BNJK01000002.1"/>
</dbReference>
<evidence type="ECO:0000256" key="7">
    <source>
        <dbReference type="ARBA" id="ARBA00022741"/>
    </source>
</evidence>
<evidence type="ECO:0000256" key="9">
    <source>
        <dbReference type="ARBA" id="ARBA00022967"/>
    </source>
</evidence>
<reference evidence="12" key="1">
    <citation type="submission" date="2020-10" db="EMBL/GenBank/DDBJ databases">
        <title>Taxonomic study of unclassified bacteria belonging to the class Ktedonobacteria.</title>
        <authorList>
            <person name="Yabe S."/>
            <person name="Wang C.M."/>
            <person name="Zheng Y."/>
            <person name="Sakai Y."/>
            <person name="Cavaletti L."/>
            <person name="Monciardini P."/>
            <person name="Donadio S."/>
        </authorList>
    </citation>
    <scope>NUCLEOTIDE SEQUENCE</scope>
    <source>
        <strain evidence="12">ID150040</strain>
    </source>
</reference>
<evidence type="ECO:0000256" key="4">
    <source>
        <dbReference type="ARBA" id="ARBA00022475"/>
    </source>
</evidence>
<keyword evidence="4" id="KW-1003">Cell membrane</keyword>
<dbReference type="AlphaFoldDB" id="A0A8J3IL73"/>
<evidence type="ECO:0000256" key="10">
    <source>
        <dbReference type="ARBA" id="ARBA00023136"/>
    </source>
</evidence>
<sequence>MTQPSEPIAELIDISKQFGTTQALRGVDLALYPGEIHALVGENGAGKSTLVKLLGGIHRPDTGIIRINGTETELHSPAQSQHLGIAVIHQEPTLFPDLNVAENVFMGRHPRDRFGRVDWKQMYQEVERLLASLDVHLSVYAPVRGLPVADQQLVEIAKALSLDARILIMDEPTAALSPHEVEKLFTITKQLRQRGVAILFVSHRLEEIAELADKLTIMRDGVRVITAPASELTSEEIIRHMVGRELTSLFPKGEAQIGEIVLEVRHLTRKGVFRDVSFQLRHGEILGFSGLVGAGRTEVARVLFGIDRADEGEILIDNQPVRISSPKAAMRHGLAYVPEDRRQQGLVMDFTIAANMTLPIVRQVSKIGGVDRQREHSIATNYSQQLRIRSTGIQQLVKALSGGNQQKVVLAKWLITNPSILILDEPTRGIDIGAKAEVHRIISELAAKGLAIILISSELPEVLAMSDRVLVMHEGHVTGIFERDEADQERVMFAATGQTNREK</sequence>
<evidence type="ECO:0000259" key="11">
    <source>
        <dbReference type="PROSITE" id="PS50893"/>
    </source>
</evidence>
<proteinExistence type="predicted"/>
<keyword evidence="6" id="KW-0677">Repeat</keyword>
<keyword evidence="10" id="KW-0472">Membrane</keyword>
<keyword evidence="7" id="KW-0547">Nucleotide-binding</keyword>
<dbReference type="CDD" id="cd03215">
    <property type="entry name" value="ABC_Carb_Monos_II"/>
    <property type="match status" value="1"/>
</dbReference>
<dbReference type="GO" id="GO:0016887">
    <property type="term" value="F:ATP hydrolysis activity"/>
    <property type="evidence" value="ECO:0007669"/>
    <property type="project" value="InterPro"/>
</dbReference>
<organism evidence="12 13">
    <name type="scientific">Reticulibacter mediterranei</name>
    <dbReference type="NCBI Taxonomy" id="2778369"/>
    <lineage>
        <taxon>Bacteria</taxon>
        <taxon>Bacillati</taxon>
        <taxon>Chloroflexota</taxon>
        <taxon>Ktedonobacteria</taxon>
        <taxon>Ktedonobacterales</taxon>
        <taxon>Reticulibacteraceae</taxon>
        <taxon>Reticulibacter</taxon>
    </lineage>
</organism>
<comment type="caution">
    <text evidence="12">The sequence shown here is derived from an EMBL/GenBank/DDBJ whole genome shotgun (WGS) entry which is preliminary data.</text>
</comment>
<dbReference type="PANTHER" id="PTHR43790:SF3">
    <property type="entry name" value="D-ALLOSE IMPORT ATP-BINDING PROTEIN ALSA-RELATED"/>
    <property type="match status" value="1"/>
</dbReference>
<evidence type="ECO:0000256" key="3">
    <source>
        <dbReference type="ARBA" id="ARBA00022448"/>
    </source>
</evidence>
<keyword evidence="9" id="KW-1278">Translocase</keyword>
<dbReference type="FunFam" id="3.40.50.300:FF:000127">
    <property type="entry name" value="Ribose import ATP-binding protein RbsA"/>
    <property type="match status" value="1"/>
</dbReference>
<evidence type="ECO:0000256" key="6">
    <source>
        <dbReference type="ARBA" id="ARBA00022737"/>
    </source>
</evidence>
<feature type="domain" description="ABC transporter" evidence="11">
    <location>
        <begin position="9"/>
        <end position="245"/>
    </location>
</feature>
<evidence type="ECO:0000313" key="12">
    <source>
        <dbReference type="EMBL" id="GHO97634.1"/>
    </source>
</evidence>
<dbReference type="InterPro" id="IPR027417">
    <property type="entry name" value="P-loop_NTPase"/>
</dbReference>
<evidence type="ECO:0000256" key="8">
    <source>
        <dbReference type="ARBA" id="ARBA00022840"/>
    </source>
</evidence>